<dbReference type="EMBL" id="SOEZ01000025">
    <property type="protein sequence ID" value="TFB53536.1"/>
    <property type="molecule type" value="Genomic_DNA"/>
</dbReference>
<dbReference type="PROSITE" id="PS51819">
    <property type="entry name" value="VOC"/>
    <property type="match status" value="1"/>
</dbReference>
<dbReference type="InterPro" id="IPR029068">
    <property type="entry name" value="Glyas_Bleomycin-R_OHBP_Dase"/>
</dbReference>
<dbReference type="SUPFAM" id="SSF54593">
    <property type="entry name" value="Glyoxalase/Bleomycin resistance protein/Dihydroxybiphenyl dioxygenase"/>
    <property type="match status" value="1"/>
</dbReference>
<keyword evidence="3" id="KW-1185">Reference proteome</keyword>
<dbReference type="InterPro" id="IPR037523">
    <property type="entry name" value="VOC_core"/>
</dbReference>
<proteinExistence type="predicted"/>
<evidence type="ECO:0000313" key="2">
    <source>
        <dbReference type="EMBL" id="TFB53536.1"/>
    </source>
</evidence>
<gene>
    <name evidence="2" type="ORF">E3O23_05150</name>
</gene>
<organism evidence="2 3">
    <name type="scientific">Cryobacterium tagatosivorans</name>
    <dbReference type="NCBI Taxonomy" id="1259199"/>
    <lineage>
        <taxon>Bacteria</taxon>
        <taxon>Bacillati</taxon>
        <taxon>Actinomycetota</taxon>
        <taxon>Actinomycetes</taxon>
        <taxon>Micrococcales</taxon>
        <taxon>Microbacteriaceae</taxon>
        <taxon>Cryobacterium</taxon>
    </lineage>
</organism>
<dbReference type="PANTHER" id="PTHR36437:SF2">
    <property type="entry name" value="GLYOXALASE_BLEOMYCIN RESISTANCE PROTEIN_DIOXYGENASE"/>
    <property type="match status" value="1"/>
</dbReference>
<evidence type="ECO:0000259" key="1">
    <source>
        <dbReference type="PROSITE" id="PS51819"/>
    </source>
</evidence>
<accession>A0A4R8UHW7</accession>
<dbReference type="Gene3D" id="3.10.180.10">
    <property type="entry name" value="2,3-Dihydroxybiphenyl 1,2-Dioxygenase, domain 1"/>
    <property type="match status" value="1"/>
</dbReference>
<dbReference type="AlphaFoldDB" id="A0A4R8UHW7"/>
<dbReference type="OrthoDB" id="197463at2"/>
<feature type="domain" description="VOC" evidence="1">
    <location>
        <begin position="2"/>
        <end position="125"/>
    </location>
</feature>
<name>A0A4R8UHW7_9MICO</name>
<dbReference type="InterPro" id="IPR004360">
    <property type="entry name" value="Glyas_Fos-R_dOase_dom"/>
</dbReference>
<dbReference type="Pfam" id="PF00903">
    <property type="entry name" value="Glyoxalase"/>
    <property type="match status" value="1"/>
</dbReference>
<protein>
    <submittedName>
        <fullName evidence="2">Glyoxalase</fullName>
    </submittedName>
</protein>
<dbReference type="RefSeq" id="WP_134488818.1">
    <property type="nucleotide sequence ID" value="NZ_SOEZ01000025.1"/>
</dbReference>
<sequence length="125" mass="13195">MRIKMCSIHVDDPAAAFAFYTGTLGFAELVAMPEYRLYVVKSPDDPDGVGLLLEPSDNPVAKAYQEGVYGLGMPAIVFGSPDVRADYERLGALGVRFTSAPAAGPSGIAAVFDDGCGNLVQIHQD</sequence>
<dbReference type="Proteomes" id="UP000297866">
    <property type="component" value="Unassembled WGS sequence"/>
</dbReference>
<comment type="caution">
    <text evidence="2">The sequence shown here is derived from an EMBL/GenBank/DDBJ whole genome shotgun (WGS) entry which is preliminary data.</text>
</comment>
<dbReference type="PANTHER" id="PTHR36437">
    <property type="entry name" value="GLYOXALASE/BLEOMYCIN RESISTANCE PROTEIN/DIOXYGENASE"/>
    <property type="match status" value="1"/>
</dbReference>
<evidence type="ECO:0000313" key="3">
    <source>
        <dbReference type="Proteomes" id="UP000297866"/>
    </source>
</evidence>
<reference evidence="2 3" key="1">
    <citation type="submission" date="2019-03" db="EMBL/GenBank/DDBJ databases">
        <title>Genomics of glacier-inhabiting Cryobacterium strains.</title>
        <authorList>
            <person name="Liu Q."/>
            <person name="Xin Y.-H."/>
        </authorList>
    </citation>
    <scope>NUCLEOTIDE SEQUENCE [LARGE SCALE GENOMIC DNA]</scope>
    <source>
        <strain evidence="2 3">Sr47</strain>
    </source>
</reference>